<organism evidence="1">
    <name type="scientific">Salmonella phage vB_SE130_2P</name>
    <dbReference type="NCBI Taxonomy" id="3236707"/>
    <lineage>
        <taxon>Viruses</taxon>
    </lineage>
</organism>
<sequence length="127" mass="13911">MADTASLIARVKTEGVRQAAQELDKVIHVSQHRRGRCPKLTPAVEKTNSATSKAAGDGLSKFRNAAGQVGFQVQDMVVQLQSGTYIGVRRYRAAGFTVGRGIWAWRCGTRRDNCISFCRWRGSGTNP</sequence>
<protein>
    <submittedName>
        <fullName evidence="1">Tail tape measure</fullName>
    </submittedName>
</protein>
<accession>A0AB39C5F7</accession>
<reference evidence="1" key="1">
    <citation type="submission" date="2024-06" db="EMBL/GenBank/DDBJ databases">
        <authorList>
            <person name="Mutai I.J."/>
            <person name="Gurusinghe A."/>
            <person name="Wang B."/>
            <person name="Clark M."/>
            <person name="Bhandare S.G."/>
        </authorList>
    </citation>
    <scope>NUCLEOTIDE SEQUENCE</scope>
</reference>
<dbReference type="EMBL" id="PP935706">
    <property type="protein sequence ID" value="XDJ01644.1"/>
    <property type="molecule type" value="Genomic_DNA"/>
</dbReference>
<evidence type="ECO:0000313" key="1">
    <source>
        <dbReference type="EMBL" id="XDJ01644.1"/>
    </source>
</evidence>
<name>A0AB39C5F7_9VIRU</name>
<proteinExistence type="predicted"/>